<reference evidence="1" key="1">
    <citation type="journal article" date="2021" name="Proc. Natl. Acad. Sci. U.S.A.">
        <title>A Catalog of Tens of Thousands of Viruses from Human Metagenomes Reveals Hidden Associations with Chronic Diseases.</title>
        <authorList>
            <person name="Tisza M.J."/>
            <person name="Buck C.B."/>
        </authorList>
    </citation>
    <scope>NUCLEOTIDE SEQUENCE</scope>
    <source>
        <strain evidence="1">CtwWa4</strain>
    </source>
</reference>
<name>A0A8S5NCS3_9CAUD</name>
<organism evidence="1">
    <name type="scientific">Siphoviridae sp. ctwWa4</name>
    <dbReference type="NCBI Taxonomy" id="2826517"/>
    <lineage>
        <taxon>Viruses</taxon>
        <taxon>Duplodnaviria</taxon>
        <taxon>Heunggongvirae</taxon>
        <taxon>Uroviricota</taxon>
        <taxon>Caudoviricetes</taxon>
    </lineage>
</organism>
<protein>
    <submittedName>
        <fullName evidence="1">Uncharacterized protein</fullName>
    </submittedName>
</protein>
<evidence type="ECO:0000313" key="1">
    <source>
        <dbReference type="EMBL" id="DAD92032.1"/>
    </source>
</evidence>
<sequence>MEKITCVINLIRQLSIFLKQKSQQSVTQTGCWLKMADFKKATRTPDFLQHSTNIPVS</sequence>
<accession>A0A8S5NCS3</accession>
<proteinExistence type="predicted"/>
<dbReference type="EMBL" id="BK015126">
    <property type="protein sequence ID" value="DAD92032.1"/>
    <property type="molecule type" value="Genomic_DNA"/>
</dbReference>